<evidence type="ECO:0000256" key="4">
    <source>
        <dbReference type="ARBA" id="ARBA00022741"/>
    </source>
</evidence>
<dbReference type="RefSeq" id="WP_094730461.1">
    <property type="nucleotide sequence ID" value="NZ_MWWY01000038.1"/>
</dbReference>
<dbReference type="PANTHER" id="PTHR43033:SF1">
    <property type="entry name" value="TRNA(ILE)-LYSIDINE SYNTHASE-RELATED"/>
    <property type="match status" value="1"/>
</dbReference>
<dbReference type="PANTHER" id="PTHR43033">
    <property type="entry name" value="TRNA(ILE)-LYSIDINE SYNTHASE-RELATED"/>
    <property type="match status" value="1"/>
</dbReference>
<evidence type="ECO:0000256" key="2">
    <source>
        <dbReference type="ARBA" id="ARBA00022598"/>
    </source>
</evidence>
<keyword evidence="4 7" id="KW-0547">Nucleotide-binding</keyword>
<dbReference type="Pfam" id="PF01171">
    <property type="entry name" value="ATP_bind_3"/>
    <property type="match status" value="1"/>
</dbReference>
<evidence type="ECO:0000259" key="10">
    <source>
        <dbReference type="Pfam" id="PF09179"/>
    </source>
</evidence>
<feature type="region of interest" description="Disordered" evidence="8">
    <location>
        <begin position="216"/>
        <end position="249"/>
    </location>
</feature>
<dbReference type="GO" id="GO:0005524">
    <property type="term" value="F:ATP binding"/>
    <property type="evidence" value="ECO:0007669"/>
    <property type="project" value="UniProtKB-UniRule"/>
</dbReference>
<dbReference type="InterPro" id="IPR014729">
    <property type="entry name" value="Rossmann-like_a/b/a_fold"/>
</dbReference>
<reference evidence="11 12" key="1">
    <citation type="journal article" date="2017" name="BMC Genomics">
        <title>Comparative genomic and phylogenomic analyses of the Bifidobacteriaceae family.</title>
        <authorList>
            <person name="Lugli G.A."/>
            <person name="Milani C."/>
            <person name="Turroni F."/>
            <person name="Duranti S."/>
            <person name="Mancabelli L."/>
            <person name="Mangifesta M."/>
            <person name="Ferrario C."/>
            <person name="Modesto M."/>
            <person name="Mattarelli P."/>
            <person name="Jiri K."/>
            <person name="van Sinderen D."/>
            <person name="Ventura M."/>
        </authorList>
    </citation>
    <scope>NUCLEOTIDE SEQUENCE [LARGE SCALE GENOMIC DNA]</scope>
    <source>
        <strain evidence="11 12">DSM 100202</strain>
    </source>
</reference>
<dbReference type="HAMAP" id="MF_01161">
    <property type="entry name" value="tRNA_Ile_lys_synt"/>
    <property type="match status" value="1"/>
</dbReference>
<dbReference type="OrthoDB" id="5244702at2"/>
<comment type="domain">
    <text evidence="7">The N-terminal region contains the highly conserved SGGXDS motif, predicted to be a P-loop motif involved in ATP binding.</text>
</comment>
<dbReference type="GO" id="GO:0006400">
    <property type="term" value="P:tRNA modification"/>
    <property type="evidence" value="ECO:0007669"/>
    <property type="project" value="UniProtKB-UniRule"/>
</dbReference>
<keyword evidence="12" id="KW-1185">Reference proteome</keyword>
<dbReference type="AlphaFoldDB" id="A0A261FVV8"/>
<dbReference type="EC" id="6.3.4.19" evidence="7"/>
<dbReference type="EMBL" id="MWWY01000038">
    <property type="protein sequence ID" value="OZG63258.1"/>
    <property type="molecule type" value="Genomic_DNA"/>
</dbReference>
<gene>
    <name evidence="7" type="primary">tilS</name>
    <name evidence="11" type="ORF">BHAP_1911</name>
</gene>
<feature type="compositionally biased region" description="Polar residues" evidence="8">
    <location>
        <begin position="216"/>
        <end position="241"/>
    </location>
</feature>
<dbReference type="Pfam" id="PF09179">
    <property type="entry name" value="TilS"/>
    <property type="match status" value="1"/>
</dbReference>
<accession>A0A261FVV8</accession>
<evidence type="ECO:0000259" key="9">
    <source>
        <dbReference type="Pfam" id="PF01171"/>
    </source>
</evidence>
<feature type="binding site" evidence="7">
    <location>
        <begin position="50"/>
        <end position="55"/>
    </location>
    <ligand>
        <name>ATP</name>
        <dbReference type="ChEBI" id="CHEBI:30616"/>
    </ligand>
</feature>
<name>A0A261FVV8_9BIFI</name>
<keyword evidence="3 7" id="KW-0819">tRNA processing</keyword>
<feature type="domain" description="tRNA(Ile)-lysidine/2-thiocytidine synthase N-terminal" evidence="9">
    <location>
        <begin position="45"/>
        <end position="215"/>
    </location>
</feature>
<comment type="subcellular location">
    <subcellularLocation>
        <location evidence="7">Cytoplasm</location>
    </subcellularLocation>
</comment>
<proteinExistence type="inferred from homology"/>
<dbReference type="Proteomes" id="UP000216074">
    <property type="component" value="Unassembled WGS sequence"/>
</dbReference>
<protein>
    <recommendedName>
        <fullName evidence="7">tRNA(Ile)-lysidine synthase</fullName>
        <ecNumber evidence="7">6.3.4.19</ecNumber>
    </recommendedName>
    <alternativeName>
        <fullName evidence="7">tRNA(Ile)-2-lysyl-cytidine synthase</fullName>
    </alternativeName>
    <alternativeName>
        <fullName evidence="7">tRNA(Ile)-lysidine synthetase</fullName>
    </alternativeName>
</protein>
<dbReference type="GO" id="GO:0005737">
    <property type="term" value="C:cytoplasm"/>
    <property type="evidence" value="ECO:0007669"/>
    <property type="project" value="UniProtKB-SubCell"/>
</dbReference>
<keyword evidence="2 7" id="KW-0436">Ligase</keyword>
<dbReference type="Gene3D" id="3.40.50.620">
    <property type="entry name" value="HUPs"/>
    <property type="match status" value="1"/>
</dbReference>
<comment type="caution">
    <text evidence="11">The sequence shown here is derived from an EMBL/GenBank/DDBJ whole genome shotgun (WGS) entry which is preliminary data.</text>
</comment>
<evidence type="ECO:0000256" key="5">
    <source>
        <dbReference type="ARBA" id="ARBA00022840"/>
    </source>
</evidence>
<comment type="similarity">
    <text evidence="7">Belongs to the tRNA(Ile)-lysidine synthase family.</text>
</comment>
<dbReference type="SUPFAM" id="SSF82829">
    <property type="entry name" value="MesJ substrate recognition domain-like"/>
    <property type="match status" value="1"/>
</dbReference>
<dbReference type="InterPro" id="IPR015262">
    <property type="entry name" value="tRNA_Ile_lys_synt_subst-bd"/>
</dbReference>
<dbReference type="GO" id="GO:0032267">
    <property type="term" value="F:tRNA(Ile)-lysidine synthase activity"/>
    <property type="evidence" value="ECO:0007669"/>
    <property type="project" value="UniProtKB-EC"/>
</dbReference>
<feature type="domain" description="tRNA(Ile)-lysidine synthase substrate-binding" evidence="10">
    <location>
        <begin position="319"/>
        <end position="373"/>
    </location>
</feature>
<keyword evidence="5 7" id="KW-0067">ATP-binding</keyword>
<evidence type="ECO:0000256" key="3">
    <source>
        <dbReference type="ARBA" id="ARBA00022694"/>
    </source>
</evidence>
<dbReference type="InterPro" id="IPR012795">
    <property type="entry name" value="tRNA_Ile_lys_synt_N"/>
</dbReference>
<evidence type="ECO:0000256" key="6">
    <source>
        <dbReference type="ARBA" id="ARBA00048539"/>
    </source>
</evidence>
<evidence type="ECO:0000313" key="11">
    <source>
        <dbReference type="EMBL" id="OZG63258.1"/>
    </source>
</evidence>
<dbReference type="InterPro" id="IPR011063">
    <property type="entry name" value="TilS/TtcA_N"/>
</dbReference>
<comment type="catalytic activity">
    <reaction evidence="6 7">
        <text>cytidine(34) in tRNA(Ile2) + L-lysine + ATP = lysidine(34) in tRNA(Ile2) + AMP + diphosphate + H(+)</text>
        <dbReference type="Rhea" id="RHEA:43744"/>
        <dbReference type="Rhea" id="RHEA-COMP:10625"/>
        <dbReference type="Rhea" id="RHEA-COMP:10670"/>
        <dbReference type="ChEBI" id="CHEBI:15378"/>
        <dbReference type="ChEBI" id="CHEBI:30616"/>
        <dbReference type="ChEBI" id="CHEBI:32551"/>
        <dbReference type="ChEBI" id="CHEBI:33019"/>
        <dbReference type="ChEBI" id="CHEBI:82748"/>
        <dbReference type="ChEBI" id="CHEBI:83665"/>
        <dbReference type="ChEBI" id="CHEBI:456215"/>
        <dbReference type="EC" id="6.3.4.19"/>
    </reaction>
</comment>
<evidence type="ECO:0000256" key="1">
    <source>
        <dbReference type="ARBA" id="ARBA00022490"/>
    </source>
</evidence>
<dbReference type="NCBIfam" id="TIGR02432">
    <property type="entry name" value="lysidine_TilS_N"/>
    <property type="match status" value="1"/>
</dbReference>
<dbReference type="SUPFAM" id="SSF52402">
    <property type="entry name" value="Adenine nucleotide alpha hydrolases-like"/>
    <property type="match status" value="1"/>
</dbReference>
<dbReference type="Gene3D" id="1.20.59.20">
    <property type="match status" value="1"/>
</dbReference>
<evidence type="ECO:0000256" key="7">
    <source>
        <dbReference type="HAMAP-Rule" id="MF_01161"/>
    </source>
</evidence>
<dbReference type="CDD" id="cd01992">
    <property type="entry name" value="TilS_N"/>
    <property type="match status" value="1"/>
</dbReference>
<evidence type="ECO:0000256" key="8">
    <source>
        <dbReference type="SAM" id="MobiDB-lite"/>
    </source>
</evidence>
<evidence type="ECO:0000313" key="12">
    <source>
        <dbReference type="Proteomes" id="UP000216074"/>
    </source>
</evidence>
<organism evidence="11 12">
    <name type="scientific">Bifidobacterium hapali</name>
    <dbReference type="NCBI Taxonomy" id="1630172"/>
    <lineage>
        <taxon>Bacteria</taxon>
        <taxon>Bacillati</taxon>
        <taxon>Actinomycetota</taxon>
        <taxon>Actinomycetes</taxon>
        <taxon>Bifidobacteriales</taxon>
        <taxon>Bifidobacteriaceae</taxon>
        <taxon>Bifidobacterium</taxon>
    </lineage>
</organism>
<dbReference type="InterPro" id="IPR012094">
    <property type="entry name" value="tRNA_Ile_lys_synt"/>
</dbReference>
<sequence length="398" mass="42565">MTYSKRLKTGIGAVRASLRSLGIDVQDTRFTKHGEHTPDTDAPLILVACSGGRDSIALAALATRVCAMIGARCGAIIIDHNMQTGSGDVAQQAAAQCQQLGLNPVRVQRVQVIQNSDIGAEAAARDARYAAICDIARSTNAAAVLLAHTKNDQAETVLIGLLRSGGVDALAGMPETFTRDGVVFARPLLDLTRGDTTGICEDLGLDWWDDPTNGDVLTNANSHPTNGDAQTNSDASANGDAQTRVDPPALSVTERNLPLRSRIRHKLIPFMAEFTGSDIVAHLAAGARATRRDKDYLDTQADRALAAAILDPADDMLRLSAQVLAREHPAIRVRVIAHALAAANVPVTSAQLEAIDRLIADWHGQSAVQLPRGYSAFRQKHVIRVCQYGGHANRRRPR</sequence>
<comment type="function">
    <text evidence="7">Ligates lysine onto the cytidine present at position 34 of the AUA codon-specific tRNA(Ile) that contains the anticodon CAU, in an ATP-dependent manner. Cytidine is converted to lysidine, thus changing the amino acid specificity of the tRNA from methionine to isoleucine.</text>
</comment>
<keyword evidence="1 7" id="KW-0963">Cytoplasm</keyword>